<accession>A0ABT7U852</accession>
<evidence type="ECO:0000259" key="1">
    <source>
        <dbReference type="Pfam" id="PF13546"/>
    </source>
</evidence>
<sequence length="386" mass="44013">MENKNTVIEAKIGNLNELTKVLSVKEQAQEQLLVVMKALGIGKIVRNLKFEKAQGYTLASLFISLLIMRLWGKTIASATSNHFHGLCAVSKNTLYRALLNARIDWRMLLTKITLRFHAILQKHQVDTNEHDTCAILDDTTFQKSGIRIEGVSKVFDHVTHNFIYGMKCLTLALSDGKSCYPIDFSLHREKGKKKDYGLTLKQRKEQFKEKRNAKNPDYARKAECDESKLEMARRMLCHAVGHGINFKYVLADSWFTCESLIQAVRELCGGYLGLGKFQSWSYNAQIADTTLCFMMYQMLSLAKRFSECETLGALFRSERDRLQVLTLWSRTLEEVRHLLEVLSREAGVDLLACLSTVAARQTADFSTKAWEHLICDSDDYAMPDLD</sequence>
<reference evidence="2 3" key="1">
    <citation type="submission" date="2023-06" db="EMBL/GenBank/DDBJ databases">
        <authorList>
            <person name="Zeman M."/>
            <person name="Kubasova T."/>
            <person name="Jahodarova E."/>
            <person name="Nykrynova M."/>
            <person name="Rychlik I."/>
        </authorList>
    </citation>
    <scope>NUCLEOTIDE SEQUENCE [LARGE SCALE GENOMIC DNA]</scope>
    <source>
        <strain evidence="2 3">ET4</strain>
    </source>
</reference>
<protein>
    <submittedName>
        <fullName evidence="2">Transposase</fullName>
    </submittedName>
</protein>
<reference evidence="3" key="2">
    <citation type="submission" date="2023-07" db="EMBL/GenBank/DDBJ databases">
        <title>Identification and characterization of horizontal gene transfer across gut microbiota members of farm animals based on homology search.</title>
        <authorList>
            <person name="Schwarzerova J."/>
            <person name="Nykrynova M."/>
            <person name="Jureckova K."/>
            <person name="Cejkova D."/>
            <person name="Rychlik I."/>
        </authorList>
    </citation>
    <scope>NUCLEOTIDE SEQUENCE [LARGE SCALE GENOMIC DNA]</scope>
    <source>
        <strain evidence="3">ET4</strain>
    </source>
</reference>
<dbReference type="InterPro" id="IPR012337">
    <property type="entry name" value="RNaseH-like_sf"/>
</dbReference>
<dbReference type="InterPro" id="IPR038721">
    <property type="entry name" value="IS701-like_DDE_dom"/>
</dbReference>
<keyword evidence="3" id="KW-1185">Reference proteome</keyword>
<name>A0ABT7U852_9BACE</name>
<feature type="domain" description="Transposase IS701-like DDE" evidence="1">
    <location>
        <begin position="90"/>
        <end position="268"/>
    </location>
</feature>
<evidence type="ECO:0000313" key="3">
    <source>
        <dbReference type="Proteomes" id="UP001228403"/>
    </source>
</evidence>
<gene>
    <name evidence="2" type="ORF">QUW02_12340</name>
</gene>
<dbReference type="Proteomes" id="UP001228403">
    <property type="component" value="Unassembled WGS sequence"/>
</dbReference>
<dbReference type="SUPFAM" id="SSF53098">
    <property type="entry name" value="Ribonuclease H-like"/>
    <property type="match status" value="1"/>
</dbReference>
<organism evidence="2 3">
    <name type="scientific">Bacteroides eggerthii</name>
    <dbReference type="NCBI Taxonomy" id="28111"/>
    <lineage>
        <taxon>Bacteria</taxon>
        <taxon>Pseudomonadati</taxon>
        <taxon>Bacteroidota</taxon>
        <taxon>Bacteroidia</taxon>
        <taxon>Bacteroidales</taxon>
        <taxon>Bacteroidaceae</taxon>
        <taxon>Bacteroides</taxon>
    </lineage>
</organism>
<comment type="caution">
    <text evidence="2">The sequence shown here is derived from an EMBL/GenBank/DDBJ whole genome shotgun (WGS) entry which is preliminary data.</text>
</comment>
<dbReference type="Pfam" id="PF13546">
    <property type="entry name" value="DDE_5"/>
    <property type="match status" value="1"/>
</dbReference>
<dbReference type="EMBL" id="JAUDCF010000044">
    <property type="protein sequence ID" value="MDM8146699.1"/>
    <property type="molecule type" value="Genomic_DNA"/>
</dbReference>
<evidence type="ECO:0000313" key="2">
    <source>
        <dbReference type="EMBL" id="MDM8146699.1"/>
    </source>
</evidence>
<proteinExistence type="predicted"/>